<gene>
    <name evidence="1" type="ORF">GU926_08290</name>
</gene>
<sequence length="80" mass="8904">MPTKRMHLSTNIEGLLRNFKRKKLTGIVEKNGRALSDSEARKFLAECQAKGWKLLPCSADCEGFDHFGGGCPGHQVENED</sequence>
<evidence type="ECO:0000313" key="1">
    <source>
        <dbReference type="EMBL" id="QHL87435.1"/>
    </source>
</evidence>
<proteinExistence type="predicted"/>
<organism evidence="1 2">
    <name type="scientific">Nibribacter ruber</name>
    <dbReference type="NCBI Taxonomy" id="2698458"/>
    <lineage>
        <taxon>Bacteria</taxon>
        <taxon>Pseudomonadati</taxon>
        <taxon>Bacteroidota</taxon>
        <taxon>Cytophagia</taxon>
        <taxon>Cytophagales</taxon>
        <taxon>Hymenobacteraceae</taxon>
        <taxon>Nibribacter</taxon>
    </lineage>
</organism>
<dbReference type="Proteomes" id="UP000464214">
    <property type="component" value="Chromosome"/>
</dbReference>
<evidence type="ECO:0000313" key="2">
    <source>
        <dbReference type="Proteomes" id="UP000464214"/>
    </source>
</evidence>
<protein>
    <submittedName>
        <fullName evidence="1">Uncharacterized protein</fullName>
    </submittedName>
</protein>
<dbReference type="EMBL" id="CP047897">
    <property type="protein sequence ID" value="QHL87435.1"/>
    <property type="molecule type" value="Genomic_DNA"/>
</dbReference>
<keyword evidence="2" id="KW-1185">Reference proteome</keyword>
<dbReference type="AlphaFoldDB" id="A0A6P1NZ87"/>
<reference evidence="1 2" key="1">
    <citation type="submission" date="2020-01" db="EMBL/GenBank/DDBJ databases">
        <authorList>
            <person name="Kim M."/>
        </authorList>
    </citation>
    <scope>NUCLEOTIDE SEQUENCE [LARGE SCALE GENOMIC DNA]</scope>
    <source>
        <strain evidence="1 2">BT10</strain>
    </source>
</reference>
<dbReference type="KEGG" id="nib:GU926_08290"/>
<accession>A0A6P1NZ87</accession>
<name>A0A6P1NZ87_9BACT</name>
<dbReference type="RefSeq" id="WP_160690831.1">
    <property type="nucleotide sequence ID" value="NZ_CP047897.1"/>
</dbReference>